<sequence>MKTAYFVRRPRVLGDLLVPHPVEAEREYEVAARVLLSGLDFENFATDMLADRAFIEEHAALCGVGEVLRCLLVRRRGGDGGVLVLPERGAFVGWAALEN</sequence>
<evidence type="ECO:0000313" key="1">
    <source>
        <dbReference type="EMBL" id="HIR55089.1"/>
    </source>
</evidence>
<gene>
    <name evidence="1" type="ORF">IAD36_05800</name>
</gene>
<accession>A0A9D1IZN4</accession>
<organism evidence="1 2">
    <name type="scientific">Candidatus Scatomorpha intestinigallinarum</name>
    <dbReference type="NCBI Taxonomy" id="2840923"/>
    <lineage>
        <taxon>Bacteria</taxon>
        <taxon>Bacillati</taxon>
        <taxon>Bacillota</taxon>
        <taxon>Clostridia</taxon>
        <taxon>Eubacteriales</taxon>
        <taxon>Candidatus Scatomorpha</taxon>
    </lineage>
</organism>
<reference evidence="1" key="1">
    <citation type="submission" date="2020-10" db="EMBL/GenBank/DDBJ databases">
        <authorList>
            <person name="Gilroy R."/>
        </authorList>
    </citation>
    <scope>NUCLEOTIDE SEQUENCE</scope>
    <source>
        <strain evidence="1">ChiGjej3B3-7149</strain>
    </source>
</reference>
<dbReference type="EMBL" id="DVHH01000144">
    <property type="protein sequence ID" value="HIR55089.1"/>
    <property type="molecule type" value="Genomic_DNA"/>
</dbReference>
<protein>
    <submittedName>
        <fullName evidence="1">Uncharacterized protein</fullName>
    </submittedName>
</protein>
<dbReference type="AlphaFoldDB" id="A0A9D1IZN4"/>
<dbReference type="Proteomes" id="UP000824238">
    <property type="component" value="Unassembled WGS sequence"/>
</dbReference>
<comment type="caution">
    <text evidence="1">The sequence shown here is derived from an EMBL/GenBank/DDBJ whole genome shotgun (WGS) entry which is preliminary data.</text>
</comment>
<evidence type="ECO:0000313" key="2">
    <source>
        <dbReference type="Proteomes" id="UP000824238"/>
    </source>
</evidence>
<reference evidence="1" key="2">
    <citation type="journal article" date="2021" name="PeerJ">
        <title>Extensive microbial diversity within the chicken gut microbiome revealed by metagenomics and culture.</title>
        <authorList>
            <person name="Gilroy R."/>
            <person name="Ravi A."/>
            <person name="Getino M."/>
            <person name="Pursley I."/>
            <person name="Horton D.L."/>
            <person name="Alikhan N.F."/>
            <person name="Baker D."/>
            <person name="Gharbi K."/>
            <person name="Hall N."/>
            <person name="Watson M."/>
            <person name="Adriaenssens E.M."/>
            <person name="Foster-Nyarko E."/>
            <person name="Jarju S."/>
            <person name="Secka A."/>
            <person name="Antonio M."/>
            <person name="Oren A."/>
            <person name="Chaudhuri R.R."/>
            <person name="La Ragione R."/>
            <person name="Hildebrand F."/>
            <person name="Pallen M.J."/>
        </authorList>
    </citation>
    <scope>NUCLEOTIDE SEQUENCE</scope>
    <source>
        <strain evidence="1">ChiGjej3B3-7149</strain>
    </source>
</reference>
<name>A0A9D1IZN4_9FIRM</name>
<proteinExistence type="predicted"/>